<proteinExistence type="predicted"/>
<feature type="modified residue" description="4-aspartylphosphate" evidence="1">
    <location>
        <position position="60"/>
    </location>
</feature>
<evidence type="ECO:0000259" key="6">
    <source>
        <dbReference type="PROSITE" id="PS50887"/>
    </source>
</evidence>
<evidence type="ECO:0000256" key="1">
    <source>
        <dbReference type="PROSITE-ProRule" id="PRU00169"/>
    </source>
</evidence>
<dbReference type="SMART" id="SM00267">
    <property type="entry name" value="GGDEF"/>
    <property type="match status" value="1"/>
</dbReference>
<dbReference type="SUPFAM" id="SSF55073">
    <property type="entry name" value="Nucleotide cyclase"/>
    <property type="match status" value="1"/>
</dbReference>
<dbReference type="InterPro" id="IPR035919">
    <property type="entry name" value="EAL_sf"/>
</dbReference>
<dbReference type="Pfam" id="PF08447">
    <property type="entry name" value="PAS_3"/>
    <property type="match status" value="1"/>
</dbReference>
<dbReference type="SMART" id="SM00091">
    <property type="entry name" value="PAS"/>
    <property type="match status" value="1"/>
</dbReference>
<sequence>MNDLALRVLLVEDTPSEADLTRFYLSRISSTRYDMVHVPTLNQAVDSLYNNDLPDIILLDLHLPDCEGLGGFERLHSLAPDVPVIILTNFMDDELATRAVREGAQDYLIKKEVDTALLNKSIRYAIERQKSDAALRESEERYALAVAGASEGIWDWNIRTGEAYFSPRWQDLVGVFQENVTAHIDQWFDRVHPDDLPPLQAALQAHFRDVQTHFEYEHRIMHEEGEYRWMLVRGQAICDAREKCYRMAGSMADITERRRAEQQLLHDALHDGLTDLPNRSLFMDRLDQAIRQHQRDGSKQYAVLYFDIDRFKNVNDSLGHSVGDRLLVGIARRLETILRPSDTLARLSGDEFAVLLTQVGSTECALSVVQRIHQLLRRKFKVQGNVIYPSVSIGIAMASDQYDSPEQVLRDADLAMYRAKSLDEPGDAVVFDAHMHATAVQRLRLETDMRRAIDRGEFVIHYQPIVSLQTGQVLSFEALLRWQHPQRGLVSPNEFIGVAEETGMISELSWWILRTAATQTRRWQKLIPGNADLGISVNVTGALFRNENMADDLLSLLEECDLQPGYMHLEITERSFMDHQDAVLAELDKLKSAGVQLHVDDFGTGYSSLSYLKRYSYDTLKIDRSFIRDVTSMGDASAIVQAIVSLGQDLKMNIVAEGVENAEQVQLLRKMDCPEAQGYWFSRPLTREKAHQVLSQPLKLN</sequence>
<evidence type="ECO:0000259" key="4">
    <source>
        <dbReference type="PROSITE" id="PS50113"/>
    </source>
</evidence>
<name>A0A831RX00_9GAMM</name>
<dbReference type="InterPro" id="IPR043128">
    <property type="entry name" value="Rev_trsase/Diguanyl_cyclase"/>
</dbReference>
<feature type="domain" description="PAC" evidence="4">
    <location>
        <begin position="214"/>
        <end position="266"/>
    </location>
</feature>
<dbReference type="PROSITE" id="PS50883">
    <property type="entry name" value="EAL"/>
    <property type="match status" value="1"/>
</dbReference>
<dbReference type="SMART" id="SM00448">
    <property type="entry name" value="REC"/>
    <property type="match status" value="1"/>
</dbReference>
<dbReference type="Proteomes" id="UP000886339">
    <property type="component" value="Unassembled WGS sequence"/>
</dbReference>
<dbReference type="InterPro" id="IPR011006">
    <property type="entry name" value="CheY-like_superfamily"/>
</dbReference>
<dbReference type="SUPFAM" id="SSF55785">
    <property type="entry name" value="PYP-like sensor domain (PAS domain)"/>
    <property type="match status" value="1"/>
</dbReference>
<dbReference type="NCBIfam" id="TIGR00229">
    <property type="entry name" value="sensory_box"/>
    <property type="match status" value="1"/>
</dbReference>
<dbReference type="InterPro" id="IPR000014">
    <property type="entry name" value="PAS"/>
</dbReference>
<dbReference type="Gene3D" id="3.20.20.450">
    <property type="entry name" value="EAL domain"/>
    <property type="match status" value="1"/>
</dbReference>
<dbReference type="GO" id="GO:0000160">
    <property type="term" value="P:phosphorelay signal transduction system"/>
    <property type="evidence" value="ECO:0007669"/>
    <property type="project" value="InterPro"/>
</dbReference>
<dbReference type="AlphaFoldDB" id="A0A831RX00"/>
<organism evidence="7">
    <name type="scientific">Thiolapillus brandeum</name>
    <dbReference type="NCBI Taxonomy" id="1076588"/>
    <lineage>
        <taxon>Bacteria</taxon>
        <taxon>Pseudomonadati</taxon>
        <taxon>Pseudomonadota</taxon>
        <taxon>Gammaproteobacteria</taxon>
        <taxon>Chromatiales</taxon>
        <taxon>Sedimenticolaceae</taxon>
        <taxon>Thiolapillus</taxon>
    </lineage>
</organism>
<comment type="caution">
    <text evidence="7">The sequence shown here is derived from an EMBL/GenBank/DDBJ whole genome shotgun (WGS) entry which is preliminary data.</text>
</comment>
<dbReference type="CDD" id="cd01949">
    <property type="entry name" value="GGDEF"/>
    <property type="match status" value="1"/>
</dbReference>
<dbReference type="PROSITE" id="PS50110">
    <property type="entry name" value="RESPONSE_REGULATORY"/>
    <property type="match status" value="1"/>
</dbReference>
<dbReference type="PROSITE" id="PS50113">
    <property type="entry name" value="PAC"/>
    <property type="match status" value="1"/>
</dbReference>
<dbReference type="InterPro" id="IPR013655">
    <property type="entry name" value="PAS_fold_3"/>
</dbReference>
<feature type="domain" description="GGDEF" evidence="6">
    <location>
        <begin position="299"/>
        <end position="433"/>
    </location>
</feature>
<feature type="domain" description="Response regulatory" evidence="2">
    <location>
        <begin position="7"/>
        <end position="125"/>
    </location>
</feature>
<dbReference type="PROSITE" id="PS50887">
    <property type="entry name" value="GGDEF"/>
    <property type="match status" value="1"/>
</dbReference>
<dbReference type="Pfam" id="PF00072">
    <property type="entry name" value="Response_reg"/>
    <property type="match status" value="1"/>
</dbReference>
<dbReference type="Pfam" id="PF00990">
    <property type="entry name" value="GGDEF"/>
    <property type="match status" value="1"/>
</dbReference>
<dbReference type="Gene3D" id="3.30.450.20">
    <property type="entry name" value="PAS domain"/>
    <property type="match status" value="1"/>
</dbReference>
<dbReference type="Gene3D" id="3.30.70.270">
    <property type="match status" value="1"/>
</dbReference>
<dbReference type="SMART" id="SM00086">
    <property type="entry name" value="PAC"/>
    <property type="match status" value="1"/>
</dbReference>
<dbReference type="InterPro" id="IPR001610">
    <property type="entry name" value="PAC"/>
</dbReference>
<evidence type="ECO:0000259" key="2">
    <source>
        <dbReference type="PROSITE" id="PS50110"/>
    </source>
</evidence>
<dbReference type="InterPro" id="IPR052155">
    <property type="entry name" value="Biofilm_reg_signaling"/>
</dbReference>
<dbReference type="Gene3D" id="3.40.50.2300">
    <property type="match status" value="1"/>
</dbReference>
<dbReference type="EMBL" id="DRLF01000275">
    <property type="protein sequence ID" value="HEC06750.1"/>
    <property type="molecule type" value="Genomic_DNA"/>
</dbReference>
<dbReference type="PANTHER" id="PTHR44757:SF2">
    <property type="entry name" value="BIOFILM ARCHITECTURE MAINTENANCE PROTEIN MBAA"/>
    <property type="match status" value="1"/>
</dbReference>
<dbReference type="InterPro" id="IPR000700">
    <property type="entry name" value="PAS-assoc_C"/>
</dbReference>
<feature type="domain" description="PAS" evidence="3">
    <location>
        <begin position="138"/>
        <end position="210"/>
    </location>
</feature>
<dbReference type="InterPro" id="IPR001789">
    <property type="entry name" value="Sig_transdc_resp-reg_receiver"/>
</dbReference>
<feature type="domain" description="EAL" evidence="5">
    <location>
        <begin position="442"/>
        <end position="698"/>
    </location>
</feature>
<accession>A0A831RX00</accession>
<evidence type="ECO:0000259" key="5">
    <source>
        <dbReference type="PROSITE" id="PS50883"/>
    </source>
</evidence>
<dbReference type="NCBIfam" id="TIGR00254">
    <property type="entry name" value="GGDEF"/>
    <property type="match status" value="1"/>
</dbReference>
<dbReference type="CDD" id="cd00156">
    <property type="entry name" value="REC"/>
    <property type="match status" value="1"/>
</dbReference>
<dbReference type="PROSITE" id="PS50112">
    <property type="entry name" value="PAS"/>
    <property type="match status" value="1"/>
</dbReference>
<dbReference type="InterPro" id="IPR001633">
    <property type="entry name" value="EAL_dom"/>
</dbReference>
<keyword evidence="1" id="KW-0597">Phosphoprotein</keyword>
<dbReference type="SMART" id="SM00052">
    <property type="entry name" value="EAL"/>
    <property type="match status" value="1"/>
</dbReference>
<dbReference type="InterPro" id="IPR000160">
    <property type="entry name" value="GGDEF_dom"/>
</dbReference>
<evidence type="ECO:0000259" key="3">
    <source>
        <dbReference type="PROSITE" id="PS50112"/>
    </source>
</evidence>
<dbReference type="Pfam" id="PF00563">
    <property type="entry name" value="EAL"/>
    <property type="match status" value="1"/>
</dbReference>
<protein>
    <submittedName>
        <fullName evidence="7">EAL domain-containing protein</fullName>
    </submittedName>
</protein>
<dbReference type="InterPro" id="IPR029787">
    <property type="entry name" value="Nucleotide_cyclase"/>
</dbReference>
<reference evidence="7" key="1">
    <citation type="journal article" date="2020" name="mSystems">
        <title>Genome- and Community-Level Interaction Insights into Carbon Utilization and Element Cycling Functions of Hydrothermarchaeota in Hydrothermal Sediment.</title>
        <authorList>
            <person name="Zhou Z."/>
            <person name="Liu Y."/>
            <person name="Xu W."/>
            <person name="Pan J."/>
            <person name="Luo Z.H."/>
            <person name="Li M."/>
        </authorList>
    </citation>
    <scope>NUCLEOTIDE SEQUENCE [LARGE SCALE GENOMIC DNA]</scope>
    <source>
        <strain evidence="7">HyVt-458</strain>
    </source>
</reference>
<dbReference type="InterPro" id="IPR035965">
    <property type="entry name" value="PAS-like_dom_sf"/>
</dbReference>
<evidence type="ECO:0000313" key="7">
    <source>
        <dbReference type="EMBL" id="HEC06750.1"/>
    </source>
</evidence>
<dbReference type="CDD" id="cd01948">
    <property type="entry name" value="EAL"/>
    <property type="match status" value="1"/>
</dbReference>
<dbReference type="PANTHER" id="PTHR44757">
    <property type="entry name" value="DIGUANYLATE CYCLASE DGCP"/>
    <property type="match status" value="1"/>
</dbReference>
<dbReference type="SUPFAM" id="SSF52172">
    <property type="entry name" value="CheY-like"/>
    <property type="match status" value="1"/>
</dbReference>
<dbReference type="SUPFAM" id="SSF141868">
    <property type="entry name" value="EAL domain-like"/>
    <property type="match status" value="1"/>
</dbReference>
<dbReference type="CDD" id="cd00130">
    <property type="entry name" value="PAS"/>
    <property type="match status" value="1"/>
</dbReference>
<gene>
    <name evidence="7" type="ORF">ENJ12_07855</name>
</gene>